<dbReference type="InterPro" id="IPR036028">
    <property type="entry name" value="SH3-like_dom_sf"/>
</dbReference>
<evidence type="ECO:0000259" key="5">
    <source>
        <dbReference type="PROSITE" id="PS50002"/>
    </source>
</evidence>
<dbReference type="SMART" id="SM00326">
    <property type="entry name" value="SH3"/>
    <property type="match status" value="2"/>
</dbReference>
<protein>
    <recommendedName>
        <fullName evidence="5">SH3 domain-containing protein</fullName>
    </recommendedName>
</protein>
<dbReference type="Gene3D" id="2.30.30.40">
    <property type="entry name" value="SH3 Domains"/>
    <property type="match status" value="1"/>
</dbReference>
<feature type="region of interest" description="Disordered" evidence="4">
    <location>
        <begin position="409"/>
        <end position="433"/>
    </location>
</feature>
<feature type="region of interest" description="Disordered" evidence="4">
    <location>
        <begin position="602"/>
        <end position="626"/>
    </location>
</feature>
<feature type="coiled-coil region" evidence="3">
    <location>
        <begin position="317"/>
        <end position="351"/>
    </location>
</feature>
<dbReference type="AlphaFoldDB" id="A0A7S2GJI7"/>
<sequence length="752" mass="81672">MPSFELPSSLGSPGDDGPTMARVIIAHAPDSDNHLELACQEGEILELTGIEAPDGWLHAKGRNNYSGLVPEDYVELLEADNEEVGATTDSAADARPDDQQDRPSGTPREDDDGENGIDDGMRVCILDWIAEVGALNECSMRVGQRLQLSFDEDIIVPTGWVYGTNLNTQQSGFLPADFVGLPSNDSLSEDARELKKSREAERLLKEMLETQRLDHEKEVEAARQEKDLEIQKMKLQAEAEMERCREMGMELHALKTSAIEVLKDEVKLLEDRDAHREKIAWVEEQQRVAREEAESVYGGTRSVLGRKKALEVAQGERAKAELEFNRIDAARAKAERKLLDAQRKVDTCIEELHAEEAAREANERTLMLLPGLRELMAPTQDELKTCLESVTTAVMRNAEQSARLLANMAGAKPSGGSGLHGQHSPRSKSSLSSWLSVTAPNGLSPSVLDPAAVEPTAYMSAAGGAAVAMAAAPEVSAPEASAPPKLSLPERIRRSTAKAEAANRFSIRPQGVRRMDAQAQDSVFKGRYRSPMESTSDSGSVRKGSFQKPPTSRRHSGHPASAGRCSPDPNWLGPPPGMPSCTHDAACAPSLVFESATQAAQLPHSGTVTTQRHSCHTSSASRPATKQIYDQPSVAPVYSVHARKLSANEPALSIERQLQMGAALSSSHAKALKDQLRNAAAKIGDRPTPKAVKAVRSLVMAPDRRVGDRNDGAMALHVRRARDARDKAASKDARFKETGHPRFENHPGMAFT</sequence>
<evidence type="ECO:0000256" key="4">
    <source>
        <dbReference type="SAM" id="MobiDB-lite"/>
    </source>
</evidence>
<reference evidence="6" key="1">
    <citation type="submission" date="2021-01" db="EMBL/GenBank/DDBJ databases">
        <authorList>
            <person name="Corre E."/>
            <person name="Pelletier E."/>
            <person name="Niang G."/>
            <person name="Scheremetjew M."/>
            <person name="Finn R."/>
            <person name="Kale V."/>
            <person name="Holt S."/>
            <person name="Cochrane G."/>
            <person name="Meng A."/>
            <person name="Brown T."/>
            <person name="Cohen L."/>
        </authorList>
    </citation>
    <scope>NUCLEOTIDE SEQUENCE</scope>
    <source>
        <strain evidence="6">UTEX LB 985</strain>
    </source>
</reference>
<feature type="compositionally biased region" description="Basic and acidic residues" evidence="4">
    <location>
        <begin position="92"/>
        <end position="101"/>
    </location>
</feature>
<keyword evidence="3" id="KW-0175">Coiled coil</keyword>
<feature type="compositionally biased region" description="Basic and acidic residues" evidence="4">
    <location>
        <begin position="721"/>
        <end position="745"/>
    </location>
</feature>
<feature type="region of interest" description="Disordered" evidence="4">
    <location>
        <begin position="720"/>
        <end position="752"/>
    </location>
</feature>
<feature type="region of interest" description="Disordered" evidence="4">
    <location>
        <begin position="1"/>
        <end position="20"/>
    </location>
</feature>
<name>A0A7S2GJI7_9EUKA</name>
<dbReference type="PROSITE" id="PS50002">
    <property type="entry name" value="SH3"/>
    <property type="match status" value="1"/>
</dbReference>
<organism evidence="6">
    <name type="scientific">Haptolina brevifila</name>
    <dbReference type="NCBI Taxonomy" id="156173"/>
    <lineage>
        <taxon>Eukaryota</taxon>
        <taxon>Haptista</taxon>
        <taxon>Haptophyta</taxon>
        <taxon>Prymnesiophyceae</taxon>
        <taxon>Prymnesiales</taxon>
        <taxon>Prymnesiaceae</taxon>
        <taxon>Haptolina</taxon>
    </lineage>
</organism>
<feature type="coiled-coil region" evidence="3">
    <location>
        <begin position="191"/>
        <end position="245"/>
    </location>
</feature>
<dbReference type="SUPFAM" id="SSF50044">
    <property type="entry name" value="SH3-domain"/>
    <property type="match status" value="2"/>
</dbReference>
<feature type="region of interest" description="Disordered" evidence="4">
    <location>
        <begin position="85"/>
        <end position="117"/>
    </location>
</feature>
<dbReference type="InterPro" id="IPR001452">
    <property type="entry name" value="SH3_domain"/>
</dbReference>
<proteinExistence type="predicted"/>
<evidence type="ECO:0000256" key="1">
    <source>
        <dbReference type="ARBA" id="ARBA00022443"/>
    </source>
</evidence>
<accession>A0A7S2GJI7</accession>
<feature type="domain" description="SH3" evidence="5">
    <location>
        <begin position="16"/>
        <end position="79"/>
    </location>
</feature>
<dbReference type="EMBL" id="HBGU01033271">
    <property type="protein sequence ID" value="CAD9456905.1"/>
    <property type="molecule type" value="Transcribed_RNA"/>
</dbReference>
<feature type="region of interest" description="Disordered" evidence="4">
    <location>
        <begin position="477"/>
        <end position="571"/>
    </location>
</feature>
<evidence type="ECO:0000256" key="2">
    <source>
        <dbReference type="PROSITE-ProRule" id="PRU00192"/>
    </source>
</evidence>
<evidence type="ECO:0000256" key="3">
    <source>
        <dbReference type="SAM" id="Coils"/>
    </source>
</evidence>
<keyword evidence="1 2" id="KW-0728">SH3 domain</keyword>
<evidence type="ECO:0000313" key="6">
    <source>
        <dbReference type="EMBL" id="CAD9456905.1"/>
    </source>
</evidence>
<gene>
    <name evidence="6" type="ORF">CBRE1094_LOCUS18164</name>
</gene>